<dbReference type="Proteomes" id="UP001298753">
    <property type="component" value="Unassembled WGS sequence"/>
</dbReference>
<evidence type="ECO:0000313" key="2">
    <source>
        <dbReference type="Proteomes" id="UP001298753"/>
    </source>
</evidence>
<keyword evidence="2" id="KW-1185">Reference proteome</keyword>
<accession>A0AAW4W032</accession>
<comment type="caution">
    <text evidence="1">The sequence shown here is derived from an EMBL/GenBank/DDBJ whole genome shotgun (WGS) entry which is preliminary data.</text>
</comment>
<organism evidence="1 2">
    <name type="scientific">Agathobaculum butyriciproducens</name>
    <dbReference type="NCBI Taxonomy" id="1628085"/>
    <lineage>
        <taxon>Bacteria</taxon>
        <taxon>Bacillati</taxon>
        <taxon>Bacillota</taxon>
        <taxon>Clostridia</taxon>
        <taxon>Eubacteriales</taxon>
        <taxon>Butyricicoccaceae</taxon>
        <taxon>Agathobaculum</taxon>
    </lineage>
</organism>
<evidence type="ECO:0000313" key="1">
    <source>
        <dbReference type="EMBL" id="MCC2176728.1"/>
    </source>
</evidence>
<dbReference type="GeneID" id="98660142"/>
<dbReference type="AlphaFoldDB" id="A0AAW4W032"/>
<name>A0AAW4W032_9FIRM</name>
<proteinExistence type="predicted"/>
<reference evidence="1 2" key="1">
    <citation type="submission" date="2021-10" db="EMBL/GenBank/DDBJ databases">
        <title>Anaerobic single-cell dispensing facilitates the cultivation of human gut bacteria.</title>
        <authorList>
            <person name="Afrizal A."/>
        </authorList>
    </citation>
    <scope>NUCLEOTIDE SEQUENCE [LARGE SCALE GENOMIC DNA]</scope>
    <source>
        <strain evidence="1 2">CLA-AA-H270</strain>
    </source>
</reference>
<protein>
    <submittedName>
        <fullName evidence="1">Uncharacterized protein</fullName>
    </submittedName>
</protein>
<dbReference type="EMBL" id="JAJEPX010000014">
    <property type="protein sequence ID" value="MCC2176728.1"/>
    <property type="molecule type" value="Genomic_DNA"/>
</dbReference>
<gene>
    <name evidence="1" type="ORF">LKD22_06265</name>
</gene>
<sequence length="108" mass="12573">MNEELNLEKLADLAVHYPEYLIDAAAEHFNGDECKLEAIAVVVSGLNDLYMPSTALLFLRVLSRMLKMEVELPDALMDEPYLCAWFIREFSYWLLQYVDDYCKLSQDE</sequence>
<dbReference type="RefSeq" id="WP_227600583.1">
    <property type="nucleotide sequence ID" value="NZ_DBFBDK010000002.1"/>
</dbReference>